<dbReference type="InterPro" id="IPR035902">
    <property type="entry name" value="Nuc_phospho_transferase"/>
</dbReference>
<keyword evidence="9" id="KW-1185">Reference proteome</keyword>
<dbReference type="EMBL" id="JACHFD010000016">
    <property type="protein sequence ID" value="MBB5352820.1"/>
    <property type="molecule type" value="Genomic_DNA"/>
</dbReference>
<evidence type="ECO:0000313" key="9">
    <source>
        <dbReference type="Proteomes" id="UP000557717"/>
    </source>
</evidence>
<dbReference type="Gene3D" id="3.40.1030.10">
    <property type="entry name" value="Nucleoside phosphorylase/phosphoribosyltransferase catalytic domain"/>
    <property type="match status" value="1"/>
</dbReference>
<dbReference type="GO" id="GO:0006213">
    <property type="term" value="P:pyrimidine nucleoside metabolic process"/>
    <property type="evidence" value="ECO:0007669"/>
    <property type="project" value="InterPro"/>
</dbReference>
<comment type="subunit">
    <text evidence="2">Homodimer.</text>
</comment>
<sequence>MHIPTLISRKRDGGELSADEIRHLIDGYVRGEVADYQMSAWAMAVFFRGMNPVETAALTQAMRESGDRFEHPAGLPVVDKHSTGGIGDKVSLPLAPLLACAGTRVPMVSGRGLGITGGTLDKLESMPGFRTGLTLDEAQRQLATLGVVMMGQTDRFCPADRKLYALRDVTGTVPSIPLITASIMSKKLAESLDRLVLDVKFGSGAFMKTEADARILADAMIAVGAEMNVEVKALLNPMAEPLGRAVGNALEVIESLACLEGGGPSDLRDLVLDLAEAIAPISREELAQLLDNGSARAKFDDLVAAQGGDPATLPRLAEIHLAPIIREVPAPDTGTVVGLDAGFIGQAALQLGAGRTRAEDGVDFAVGFDQLVKTGERLHQGDPVCRIHARHPSDFDMAEALVLQALRIAP</sequence>
<dbReference type="EC" id="2.4.2.4" evidence="3"/>
<evidence type="ECO:0000259" key="7">
    <source>
        <dbReference type="SMART" id="SM00941"/>
    </source>
</evidence>
<dbReference type="SMART" id="SM00941">
    <property type="entry name" value="PYNP_C"/>
    <property type="match status" value="1"/>
</dbReference>
<dbReference type="PANTHER" id="PTHR10515:SF0">
    <property type="entry name" value="THYMIDINE PHOSPHORYLASE"/>
    <property type="match status" value="1"/>
</dbReference>
<dbReference type="NCBIfam" id="NF004490">
    <property type="entry name" value="PRK05820.1"/>
    <property type="match status" value="1"/>
</dbReference>
<evidence type="ECO:0000256" key="5">
    <source>
        <dbReference type="ARBA" id="ARBA00022679"/>
    </source>
</evidence>
<dbReference type="GO" id="GO:0004645">
    <property type="term" value="F:1,4-alpha-oligoglucan phosphorylase activity"/>
    <property type="evidence" value="ECO:0007669"/>
    <property type="project" value="InterPro"/>
</dbReference>
<protein>
    <recommendedName>
        <fullName evidence="3">thymidine phosphorylase</fullName>
        <ecNumber evidence="3">2.4.2.4</ecNumber>
    </recommendedName>
</protein>
<dbReference type="InterPro" id="IPR036320">
    <property type="entry name" value="Glycosyl_Trfase_fam3_N_dom_sf"/>
</dbReference>
<reference evidence="8 9" key="1">
    <citation type="submission" date="2020-08" db="EMBL/GenBank/DDBJ databases">
        <title>Genomic Encyclopedia of Type Strains, Phase IV (KMG-IV): sequencing the most valuable type-strain genomes for metagenomic binning, comparative biology and taxonomic classification.</title>
        <authorList>
            <person name="Goeker M."/>
        </authorList>
    </citation>
    <scope>NUCLEOTIDE SEQUENCE [LARGE SCALE GENOMIC DNA]</scope>
    <source>
        <strain evidence="8 9">YC6886</strain>
    </source>
</reference>
<dbReference type="SUPFAM" id="SSF52418">
    <property type="entry name" value="Nucleoside phosphorylase/phosphoribosyltransferase catalytic domain"/>
    <property type="match status" value="1"/>
</dbReference>
<dbReference type="Pfam" id="PF00591">
    <property type="entry name" value="Glycos_transf_3"/>
    <property type="match status" value="1"/>
</dbReference>
<dbReference type="PROSITE" id="PS00647">
    <property type="entry name" value="THYMID_PHOSPHORYLASE"/>
    <property type="match status" value="1"/>
</dbReference>
<accession>A0A840VG63</accession>
<dbReference type="SUPFAM" id="SSF47648">
    <property type="entry name" value="Nucleoside phosphorylase/phosphoribosyltransferase N-terminal domain"/>
    <property type="match status" value="1"/>
</dbReference>
<dbReference type="InterPro" id="IPR000053">
    <property type="entry name" value="Thymidine/pyrmidine_PPase"/>
</dbReference>
<evidence type="ECO:0000313" key="8">
    <source>
        <dbReference type="EMBL" id="MBB5352820.1"/>
    </source>
</evidence>
<evidence type="ECO:0000256" key="4">
    <source>
        <dbReference type="ARBA" id="ARBA00022676"/>
    </source>
</evidence>
<feature type="domain" description="Pyrimidine nucleoside phosphorylase C-terminal" evidence="7">
    <location>
        <begin position="335"/>
        <end position="409"/>
    </location>
</feature>
<dbReference type="InterPro" id="IPR036566">
    <property type="entry name" value="PYNP-like_C_sf"/>
</dbReference>
<dbReference type="RefSeq" id="WP_184020176.1">
    <property type="nucleotide sequence ID" value="NZ_JACHFD010000016.1"/>
</dbReference>
<dbReference type="GO" id="GO:0009032">
    <property type="term" value="F:thymidine phosphorylase activity"/>
    <property type="evidence" value="ECO:0007669"/>
    <property type="project" value="UniProtKB-EC"/>
</dbReference>
<name>A0A840VG63_9BACT</name>
<evidence type="ECO:0000256" key="3">
    <source>
        <dbReference type="ARBA" id="ARBA00011892"/>
    </source>
</evidence>
<dbReference type="InterPro" id="IPR017872">
    <property type="entry name" value="Pyrmidine_PPase_CS"/>
</dbReference>
<dbReference type="Pfam" id="PF02885">
    <property type="entry name" value="Glycos_trans_3N"/>
    <property type="match status" value="1"/>
</dbReference>
<gene>
    <name evidence="8" type="ORF">HNR46_003068</name>
</gene>
<dbReference type="Pfam" id="PF07831">
    <property type="entry name" value="PYNP_C"/>
    <property type="match status" value="1"/>
</dbReference>
<proteinExistence type="inferred from homology"/>
<evidence type="ECO:0000256" key="6">
    <source>
        <dbReference type="ARBA" id="ARBA00048550"/>
    </source>
</evidence>
<comment type="catalytic activity">
    <reaction evidence="6">
        <text>thymidine + phosphate = 2-deoxy-alpha-D-ribose 1-phosphate + thymine</text>
        <dbReference type="Rhea" id="RHEA:16037"/>
        <dbReference type="ChEBI" id="CHEBI:17748"/>
        <dbReference type="ChEBI" id="CHEBI:17821"/>
        <dbReference type="ChEBI" id="CHEBI:43474"/>
        <dbReference type="ChEBI" id="CHEBI:57259"/>
        <dbReference type="EC" id="2.4.2.4"/>
    </reaction>
</comment>
<comment type="similarity">
    <text evidence="1">Belongs to the thymidine/pyrimidine-nucleoside phosphorylase family.</text>
</comment>
<evidence type="ECO:0000256" key="1">
    <source>
        <dbReference type="ARBA" id="ARBA00006915"/>
    </source>
</evidence>
<dbReference type="InterPro" id="IPR013102">
    <property type="entry name" value="PYNP_C"/>
</dbReference>
<dbReference type="AlphaFoldDB" id="A0A840VG63"/>
<keyword evidence="5" id="KW-0808">Transferase</keyword>
<evidence type="ECO:0000256" key="2">
    <source>
        <dbReference type="ARBA" id="ARBA00011738"/>
    </source>
</evidence>
<keyword evidence="4" id="KW-0328">Glycosyltransferase</keyword>
<dbReference type="SUPFAM" id="SSF54680">
    <property type="entry name" value="Pyrimidine nucleoside phosphorylase C-terminal domain"/>
    <property type="match status" value="1"/>
</dbReference>
<dbReference type="PANTHER" id="PTHR10515">
    <property type="entry name" value="THYMIDINE PHOSPHORYLASE"/>
    <property type="match status" value="1"/>
</dbReference>
<dbReference type="Proteomes" id="UP000557717">
    <property type="component" value="Unassembled WGS sequence"/>
</dbReference>
<dbReference type="Gene3D" id="1.20.970.10">
    <property type="entry name" value="Transferase, Pyrimidine Nucleoside Phosphorylase, Chain C"/>
    <property type="match status" value="1"/>
</dbReference>
<dbReference type="GO" id="GO:0006206">
    <property type="term" value="P:pyrimidine nucleobase metabolic process"/>
    <property type="evidence" value="ECO:0007669"/>
    <property type="project" value="InterPro"/>
</dbReference>
<dbReference type="InterPro" id="IPR000312">
    <property type="entry name" value="Glycosyl_Trfase_fam3"/>
</dbReference>
<dbReference type="InterPro" id="IPR018090">
    <property type="entry name" value="Pyrmidine_PPas_bac/euk"/>
</dbReference>
<dbReference type="NCBIfam" id="TIGR02644">
    <property type="entry name" value="Y_phosphoryl"/>
    <property type="match status" value="1"/>
</dbReference>
<dbReference type="FunFam" id="3.40.1030.10:FF:000003">
    <property type="entry name" value="Pyrimidine-nucleoside phosphorylase"/>
    <property type="match status" value="1"/>
</dbReference>
<dbReference type="InterPro" id="IPR017459">
    <property type="entry name" value="Glycosyl_Trfase_fam3_N_dom"/>
</dbReference>
<dbReference type="Gene3D" id="3.90.1170.30">
    <property type="entry name" value="Pyrimidine nucleoside phosphorylase-like, C-terminal domain"/>
    <property type="match status" value="1"/>
</dbReference>
<organism evidence="8 9">
    <name type="scientific">Haloferula luteola</name>
    <dbReference type="NCBI Taxonomy" id="595692"/>
    <lineage>
        <taxon>Bacteria</taxon>
        <taxon>Pseudomonadati</taxon>
        <taxon>Verrucomicrobiota</taxon>
        <taxon>Verrucomicrobiia</taxon>
        <taxon>Verrucomicrobiales</taxon>
        <taxon>Verrucomicrobiaceae</taxon>
        <taxon>Haloferula</taxon>
    </lineage>
</organism>
<dbReference type="PIRSF" id="PIRSF000478">
    <property type="entry name" value="TP_PyNP"/>
    <property type="match status" value="1"/>
</dbReference>
<comment type="caution">
    <text evidence="8">The sequence shown here is derived from an EMBL/GenBank/DDBJ whole genome shotgun (WGS) entry which is preliminary data.</text>
</comment>
<dbReference type="GO" id="GO:0005829">
    <property type="term" value="C:cytosol"/>
    <property type="evidence" value="ECO:0007669"/>
    <property type="project" value="TreeGrafter"/>
</dbReference>